<evidence type="ECO:0000256" key="2">
    <source>
        <dbReference type="ARBA" id="ARBA00022692"/>
    </source>
</evidence>
<feature type="transmembrane region" description="Helical" evidence="5">
    <location>
        <begin position="289"/>
        <end position="317"/>
    </location>
</feature>
<evidence type="ECO:0000256" key="5">
    <source>
        <dbReference type="SAM" id="Phobius"/>
    </source>
</evidence>
<evidence type="ECO:0000256" key="1">
    <source>
        <dbReference type="ARBA" id="ARBA00004141"/>
    </source>
</evidence>
<dbReference type="Proteomes" id="UP000426027">
    <property type="component" value="Chromosome"/>
</dbReference>
<keyword evidence="4 5" id="KW-0472">Membrane</keyword>
<feature type="transmembrane region" description="Helical" evidence="5">
    <location>
        <begin position="66"/>
        <end position="86"/>
    </location>
</feature>
<feature type="transmembrane region" description="Helical" evidence="5">
    <location>
        <begin position="98"/>
        <end position="116"/>
    </location>
</feature>
<feature type="transmembrane region" description="Helical" evidence="5">
    <location>
        <begin position="12"/>
        <end position="31"/>
    </location>
</feature>
<gene>
    <name evidence="7" type="ORF">GLV81_00400</name>
</gene>
<dbReference type="InterPro" id="IPR011547">
    <property type="entry name" value="SLC26A/SulP_dom"/>
</dbReference>
<comment type="subcellular location">
    <subcellularLocation>
        <location evidence="1">Membrane</location>
        <topology evidence="1">Multi-pass membrane protein</topology>
    </subcellularLocation>
</comment>
<sequence>MGVLKLGGFTHFIPSAVIKGMLSAIGVLLIAKQVPLLIGYDKPDFWTNELFNLLTFTHGFSKVKSFYEALTPGAMVIAAGSFFMMWAWQKWAAKKVSFLPSSFVVVVLGSLLALLLNNSIPYLQLQPAQYVQLPASITDEIRFPNFSALLSDAKIWRYAVVICFVASLETLLSIEAIDKLDPYNRLTPQNRELMAQGAGNMLSGLVGGLPITAVIVRSSANAEAGARSRMSAILHGVWLLLAVLLMVPLINNIPYTVLAVILIRTGYNLAKPSMIKAVYKQGREQFLPFIFTIVAILFTDLLIGVLIGMVYAVYFIIKHTYRAGFTMQHLHHNGLHEIHIELASNVSFLNKKKLLETLDGIPEYAELTINGGSSVYIDQDVLEIIQSFKPKAHKKHIALHLINIPEVGTIELH</sequence>
<keyword evidence="2 5" id="KW-0812">Transmembrane</keyword>
<evidence type="ECO:0000313" key="7">
    <source>
        <dbReference type="EMBL" id="QGW26770.1"/>
    </source>
</evidence>
<feature type="transmembrane region" description="Helical" evidence="5">
    <location>
        <begin position="237"/>
        <end position="263"/>
    </location>
</feature>
<dbReference type="AlphaFoldDB" id="A0A6I6G9Q4"/>
<dbReference type="InterPro" id="IPR001902">
    <property type="entry name" value="SLC26A/SulP_fam"/>
</dbReference>
<organism evidence="7 8">
    <name type="scientific">Phnomibacter ginsenosidimutans</name>
    <dbReference type="NCBI Taxonomy" id="2676868"/>
    <lineage>
        <taxon>Bacteria</taxon>
        <taxon>Pseudomonadati</taxon>
        <taxon>Bacteroidota</taxon>
        <taxon>Chitinophagia</taxon>
        <taxon>Chitinophagales</taxon>
        <taxon>Chitinophagaceae</taxon>
        <taxon>Phnomibacter</taxon>
    </lineage>
</organism>
<name>A0A6I6G9Q4_9BACT</name>
<feature type="transmembrane region" description="Helical" evidence="5">
    <location>
        <begin position="197"/>
        <end position="216"/>
    </location>
</feature>
<dbReference type="GO" id="GO:0055085">
    <property type="term" value="P:transmembrane transport"/>
    <property type="evidence" value="ECO:0007669"/>
    <property type="project" value="InterPro"/>
</dbReference>
<dbReference type="PANTHER" id="PTHR11814">
    <property type="entry name" value="SULFATE TRANSPORTER"/>
    <property type="match status" value="1"/>
</dbReference>
<reference evidence="7 8" key="1">
    <citation type="submission" date="2019-11" db="EMBL/GenBank/DDBJ databases">
        <authorList>
            <person name="Im W.T."/>
        </authorList>
    </citation>
    <scope>NUCLEOTIDE SEQUENCE [LARGE SCALE GENOMIC DNA]</scope>
    <source>
        <strain evidence="7 8">SB-02</strain>
    </source>
</reference>
<dbReference type="EMBL" id="CP046566">
    <property type="protein sequence ID" value="QGW26770.1"/>
    <property type="molecule type" value="Genomic_DNA"/>
</dbReference>
<evidence type="ECO:0000256" key="3">
    <source>
        <dbReference type="ARBA" id="ARBA00022989"/>
    </source>
</evidence>
<keyword evidence="3 5" id="KW-1133">Transmembrane helix</keyword>
<evidence type="ECO:0000259" key="6">
    <source>
        <dbReference type="Pfam" id="PF00916"/>
    </source>
</evidence>
<dbReference type="Pfam" id="PF00916">
    <property type="entry name" value="Sulfate_transp"/>
    <property type="match status" value="1"/>
</dbReference>
<feature type="domain" description="SLC26A/SulP transporter" evidence="6">
    <location>
        <begin position="1"/>
        <end position="286"/>
    </location>
</feature>
<evidence type="ECO:0000256" key="4">
    <source>
        <dbReference type="ARBA" id="ARBA00023136"/>
    </source>
</evidence>
<accession>A0A6I6G9Q4</accession>
<dbReference type="GO" id="GO:0016020">
    <property type="term" value="C:membrane"/>
    <property type="evidence" value="ECO:0007669"/>
    <property type="project" value="UniProtKB-SubCell"/>
</dbReference>
<feature type="transmembrane region" description="Helical" evidence="5">
    <location>
        <begin position="155"/>
        <end position="177"/>
    </location>
</feature>
<dbReference type="KEGG" id="fls:GLV81_00400"/>
<keyword evidence="8" id="KW-1185">Reference proteome</keyword>
<evidence type="ECO:0000313" key="8">
    <source>
        <dbReference type="Proteomes" id="UP000426027"/>
    </source>
</evidence>
<protein>
    <submittedName>
        <fullName evidence="7">SulP family inorganic anion transporter</fullName>
    </submittedName>
</protein>
<proteinExistence type="predicted"/>